<dbReference type="EMBL" id="JAUOZS010000001">
    <property type="protein sequence ID" value="MDT8902294.1"/>
    <property type="molecule type" value="Genomic_DNA"/>
</dbReference>
<accession>A0ABU3NZT8</accession>
<gene>
    <name evidence="4" type="ORF">Q4T40_13650</name>
</gene>
<reference evidence="4 5" key="1">
    <citation type="submission" date="2023-07" db="EMBL/GenBank/DDBJ databases">
        <title>The novel representative of Negativicutes class, Anaeroselena agilis gen. nov. sp. nov.</title>
        <authorList>
            <person name="Prokofeva M.I."/>
            <person name="Elcheninov A.G."/>
            <person name="Klyukina A."/>
            <person name="Kublanov I.V."/>
            <person name="Frolov E.N."/>
            <person name="Podosokorskaya O.A."/>
        </authorList>
    </citation>
    <scope>NUCLEOTIDE SEQUENCE [LARGE SCALE GENOMIC DNA]</scope>
    <source>
        <strain evidence="4 5">4137-cl</strain>
    </source>
</reference>
<dbReference type="Pfam" id="PF01642">
    <property type="entry name" value="MM_CoA_mutase"/>
    <property type="match status" value="1"/>
</dbReference>
<evidence type="ECO:0000256" key="2">
    <source>
        <dbReference type="SAM" id="Coils"/>
    </source>
</evidence>
<dbReference type="Gene3D" id="3.20.20.240">
    <property type="entry name" value="Methylmalonyl-CoA mutase"/>
    <property type="match status" value="1"/>
</dbReference>
<protein>
    <submittedName>
        <fullName evidence="4">Methylmalonyl-CoA mutase family protein</fullName>
    </submittedName>
</protein>
<dbReference type="RefSeq" id="WP_413780779.1">
    <property type="nucleotide sequence ID" value="NZ_JAUOZS010000001.1"/>
</dbReference>
<keyword evidence="2" id="KW-0175">Coiled coil</keyword>
<feature type="coiled-coil region" evidence="2">
    <location>
        <begin position="486"/>
        <end position="513"/>
    </location>
</feature>
<keyword evidence="5" id="KW-1185">Reference proteome</keyword>
<dbReference type="InterPro" id="IPR006098">
    <property type="entry name" value="MMCoA_mutase_a_cat"/>
</dbReference>
<feature type="domain" description="Methylmalonyl-CoA mutase alpha/beta chain catalytic" evidence="3">
    <location>
        <begin position="28"/>
        <end position="541"/>
    </location>
</feature>
<sequence length="548" mass="60679">MANETLKAKMAEYTAKVEKVAAKNPERQNLAHNRLYTPLDLEGFDYERDLGFPGDYPFTRGVQPTMYRGRFWTMRMYAGFSTAEESNKRYRYLLESGGTGLSCAFDLPTQIGYDSDDPIAEGEIGKVGVAIDTLKDMEILFDQIDLGKVSTSMTINAPAAVLLAMYIAVAEKQGVPADKLNGTIQNDILKEYAARGTYIFPPKPSMRLITNIFEYCSKNVPSWNTISISGYHIREAGSTASQEIAFTIADGIAYVDAAIKAGLNVDDFAGRLSFFWNAHNNVLEEVAKFRASRRVWAKVMKERFGAKNPKSWMLRVHTQTAGSMLTAQQPDNNIVRVALQTAAAVMGGTQSLHTNSKDEALALPTEDSVRIALRTQQIVAYESGLADVVDPLGGSYYVEALTDKIEKECWDYIKKIDDLGGAVAAIEKGYIQKEIQESAYKWQMDVESKQRIIVGVNQFQIKEKAPEGLLRVDAAVGEFQKNKLAKVKAERDNAAVKAKLAALEEACKDENKNLMPLILDAVKVYASLGEICGVMRKVFGEYEAHVSL</sequence>
<dbReference type="SUPFAM" id="SSF51703">
    <property type="entry name" value="Cobalamin (vitamin B12)-dependent enzymes"/>
    <property type="match status" value="1"/>
</dbReference>
<proteinExistence type="predicted"/>
<evidence type="ECO:0000313" key="5">
    <source>
        <dbReference type="Proteomes" id="UP001254848"/>
    </source>
</evidence>
<dbReference type="InterPro" id="IPR006099">
    <property type="entry name" value="MeMalonylCoA_mutase_a/b_cat"/>
</dbReference>
<dbReference type="Proteomes" id="UP001254848">
    <property type="component" value="Unassembled WGS sequence"/>
</dbReference>
<dbReference type="PANTHER" id="PTHR48101:SF1">
    <property type="entry name" value="METHYLMALONYL-COA MUTASE, LARGE SUBUNIT"/>
    <property type="match status" value="1"/>
</dbReference>
<dbReference type="NCBIfam" id="TIGR00641">
    <property type="entry name" value="acid_CoA_mut_N"/>
    <property type="match status" value="1"/>
</dbReference>
<evidence type="ECO:0000259" key="3">
    <source>
        <dbReference type="Pfam" id="PF01642"/>
    </source>
</evidence>
<dbReference type="CDD" id="cd03680">
    <property type="entry name" value="MM_CoA_mutase_ICM_like"/>
    <property type="match status" value="1"/>
</dbReference>
<dbReference type="PANTHER" id="PTHR48101">
    <property type="entry name" value="METHYLMALONYL-COA MUTASE, MITOCHONDRIAL-RELATED"/>
    <property type="match status" value="1"/>
</dbReference>
<evidence type="ECO:0000256" key="1">
    <source>
        <dbReference type="ARBA" id="ARBA00023235"/>
    </source>
</evidence>
<organism evidence="4 5">
    <name type="scientific">Anaeroselena agilis</name>
    <dbReference type="NCBI Taxonomy" id="3063788"/>
    <lineage>
        <taxon>Bacteria</taxon>
        <taxon>Bacillati</taxon>
        <taxon>Bacillota</taxon>
        <taxon>Negativicutes</taxon>
        <taxon>Acetonemataceae</taxon>
        <taxon>Anaeroselena</taxon>
    </lineage>
</organism>
<evidence type="ECO:0000313" key="4">
    <source>
        <dbReference type="EMBL" id="MDT8902294.1"/>
    </source>
</evidence>
<dbReference type="InterPro" id="IPR016176">
    <property type="entry name" value="Cbl-dep_enz_cat"/>
</dbReference>
<name>A0ABU3NZT8_9FIRM</name>
<keyword evidence="1" id="KW-0413">Isomerase</keyword>
<comment type="caution">
    <text evidence="4">The sequence shown here is derived from an EMBL/GenBank/DDBJ whole genome shotgun (WGS) entry which is preliminary data.</text>
</comment>